<accession>A0A9W9HMB3</accession>
<gene>
    <name evidence="1" type="ORF">N7482_010600</name>
</gene>
<protein>
    <submittedName>
        <fullName evidence="1">Uncharacterized protein</fullName>
    </submittedName>
</protein>
<dbReference type="InterPro" id="IPR036770">
    <property type="entry name" value="Ankyrin_rpt-contain_sf"/>
</dbReference>
<reference evidence="1" key="2">
    <citation type="journal article" date="2023" name="IMA Fungus">
        <title>Comparative genomic study of the Penicillium genus elucidates a diverse pangenome and 15 lateral gene transfer events.</title>
        <authorList>
            <person name="Petersen C."/>
            <person name="Sorensen T."/>
            <person name="Nielsen M.R."/>
            <person name="Sondergaard T.E."/>
            <person name="Sorensen J.L."/>
            <person name="Fitzpatrick D.A."/>
            <person name="Frisvad J.C."/>
            <person name="Nielsen K.L."/>
        </authorList>
    </citation>
    <scope>NUCLEOTIDE SEQUENCE</scope>
    <source>
        <strain evidence="1">IBT 26290</strain>
    </source>
</reference>
<dbReference type="AlphaFoldDB" id="A0A9W9HMB3"/>
<reference evidence="1" key="1">
    <citation type="submission" date="2022-11" db="EMBL/GenBank/DDBJ databases">
        <authorList>
            <person name="Petersen C."/>
        </authorList>
    </citation>
    <scope>NUCLEOTIDE SEQUENCE</scope>
    <source>
        <strain evidence="1">IBT 26290</strain>
    </source>
</reference>
<dbReference type="OrthoDB" id="5422698at2759"/>
<dbReference type="RefSeq" id="XP_056538681.1">
    <property type="nucleotide sequence ID" value="XM_056692724.1"/>
</dbReference>
<name>A0A9W9HMB3_9EURO</name>
<dbReference type="Gene3D" id="1.25.40.20">
    <property type="entry name" value="Ankyrin repeat-containing domain"/>
    <property type="match status" value="1"/>
</dbReference>
<evidence type="ECO:0000313" key="2">
    <source>
        <dbReference type="Proteomes" id="UP001149163"/>
    </source>
</evidence>
<dbReference type="Proteomes" id="UP001149163">
    <property type="component" value="Unassembled WGS sequence"/>
</dbReference>
<evidence type="ECO:0000313" key="1">
    <source>
        <dbReference type="EMBL" id="KAJ5151348.1"/>
    </source>
</evidence>
<organism evidence="1 2">
    <name type="scientific">Penicillium canariense</name>
    <dbReference type="NCBI Taxonomy" id="189055"/>
    <lineage>
        <taxon>Eukaryota</taxon>
        <taxon>Fungi</taxon>
        <taxon>Dikarya</taxon>
        <taxon>Ascomycota</taxon>
        <taxon>Pezizomycotina</taxon>
        <taxon>Eurotiomycetes</taxon>
        <taxon>Eurotiomycetidae</taxon>
        <taxon>Eurotiales</taxon>
        <taxon>Aspergillaceae</taxon>
        <taxon>Penicillium</taxon>
    </lineage>
</organism>
<keyword evidence="2" id="KW-1185">Reference proteome</keyword>
<comment type="caution">
    <text evidence="1">The sequence shown here is derived from an EMBL/GenBank/DDBJ whole genome shotgun (WGS) entry which is preliminary data.</text>
</comment>
<dbReference type="EMBL" id="JAPQKN010000008">
    <property type="protein sequence ID" value="KAJ5151348.1"/>
    <property type="molecule type" value="Genomic_DNA"/>
</dbReference>
<proteinExistence type="predicted"/>
<sequence>MVKEGKVPGHNDAIYDTVPKEDQLLDEIAPTPIIADRVFFVYLRGDLSKSEKKELGLLDKGLIDATLSVSGSVVYPDGSYIEPRSLTMPLKTIPINDAAHLIIRDSNGTQVNYPPSSGRSDILLDFQIPAMFLKSMAVLSQKQKEGRMEMVQLLLEYGADPMRAGGGCALHRALRDIDFSLTTFLADKGARIKVSELTESDQKLLDQAIVDYEWGK</sequence>
<dbReference type="GeneID" id="81431900"/>